<evidence type="ECO:0000313" key="2">
    <source>
        <dbReference type="Proteomes" id="UP000460412"/>
    </source>
</evidence>
<comment type="caution">
    <text evidence="1">The sequence shown here is derived from an EMBL/GenBank/DDBJ whole genome shotgun (WGS) entry which is preliminary data.</text>
</comment>
<proteinExistence type="predicted"/>
<evidence type="ECO:0000313" key="1">
    <source>
        <dbReference type="EMBL" id="MXP78357.1"/>
    </source>
</evidence>
<dbReference type="Proteomes" id="UP000460412">
    <property type="component" value="Unassembled WGS sequence"/>
</dbReference>
<reference evidence="1 2" key="1">
    <citation type="submission" date="2019-12" db="EMBL/GenBank/DDBJ databases">
        <title>Sporaefaciens musculi gen. nov., sp. nov., a novel bacterium isolated from the caecum of an obese mouse.</title>
        <authorList>
            <person name="Rasmussen T.S."/>
            <person name="Streidl T."/>
            <person name="Hitch T.C.A."/>
            <person name="Wortmann E."/>
            <person name="Deptula P."/>
            <person name="Hansen M."/>
            <person name="Nielsen D.S."/>
            <person name="Clavel T."/>
            <person name="Vogensen F.K."/>
        </authorList>
    </citation>
    <scope>NUCLEOTIDE SEQUENCE [LARGE SCALE GENOMIC DNA]</scope>
    <source>
        <strain evidence="1 2">WCA-9-b2</strain>
    </source>
</reference>
<sequence length="222" mass="25162">MRKYFPAFLTVCVFLAVMAFGIMKKQTYTDLAEQENYLEQLQVAELTENIAGKECAAMQQSLPGAAIILRVEVMGEIEHLFQVDRQKAVIKKVYAGSGLEEGEEIYIFSGHWQLSLDGNPDSLERGFVNIMKAGTEYLVFAEKLIESEETEMLSVKLYDDFYIAPVFCYEKCQNAAIPITGDTTYVSYKDVADNEFFVASEGTLQMVENLKEQMLQLYPSEK</sequence>
<gene>
    <name evidence="1" type="ORF">GN277_24335</name>
</gene>
<keyword evidence="2" id="KW-1185">Reference proteome</keyword>
<protein>
    <submittedName>
        <fullName evidence="1">Uncharacterized protein</fullName>
    </submittedName>
</protein>
<dbReference type="AlphaFoldDB" id="A0A7X3SLA6"/>
<organism evidence="1 2">
    <name type="scientific">Sporofaciens musculi</name>
    <dbReference type="NCBI Taxonomy" id="2681861"/>
    <lineage>
        <taxon>Bacteria</taxon>
        <taxon>Bacillati</taxon>
        <taxon>Bacillota</taxon>
        <taxon>Clostridia</taxon>
        <taxon>Lachnospirales</taxon>
        <taxon>Lachnospiraceae</taxon>
        <taxon>Sporofaciens</taxon>
    </lineage>
</organism>
<accession>A0A7X3SLA6</accession>
<dbReference type="RefSeq" id="WP_159754862.1">
    <property type="nucleotide sequence ID" value="NZ_WUQX01000001.1"/>
</dbReference>
<name>A0A7X3SLA6_9FIRM</name>
<dbReference type="EMBL" id="WUQX01000001">
    <property type="protein sequence ID" value="MXP78357.1"/>
    <property type="molecule type" value="Genomic_DNA"/>
</dbReference>